<dbReference type="AlphaFoldDB" id="A0A6L9MV98"/>
<accession>A0A6L9MV98</accession>
<dbReference type="InterPro" id="IPR024478">
    <property type="entry name" value="HlyB_4HB_MCP"/>
</dbReference>
<protein>
    <recommendedName>
        <fullName evidence="2">Chemotaxis methyl-accepting receptor HlyB-like 4HB MCP domain-containing protein</fullName>
    </recommendedName>
</protein>
<reference evidence="3 4" key="1">
    <citation type="submission" date="2020-01" db="EMBL/GenBank/DDBJ databases">
        <title>Genomes of bacteria type strains.</title>
        <authorList>
            <person name="Chen J."/>
            <person name="Zhu S."/>
            <person name="Yang J."/>
        </authorList>
    </citation>
    <scope>NUCLEOTIDE SEQUENCE [LARGE SCALE GENOMIC DNA]</scope>
    <source>
        <strain evidence="3 4">LMG 22958</strain>
    </source>
</reference>
<feature type="domain" description="Chemotaxis methyl-accepting receptor HlyB-like 4HB MCP" evidence="2">
    <location>
        <begin position="11"/>
        <end position="163"/>
    </location>
</feature>
<keyword evidence="1" id="KW-0812">Transmembrane</keyword>
<evidence type="ECO:0000313" key="3">
    <source>
        <dbReference type="EMBL" id="NDW22078.1"/>
    </source>
</evidence>
<evidence type="ECO:0000259" key="2">
    <source>
        <dbReference type="Pfam" id="PF12729"/>
    </source>
</evidence>
<sequence length="210" mass="23537">MSWASKGLCTVVFLTSLALVYAMGETNLNSFNNVKDSIEEIYEDRLVVNGMIYELAGFLHEKEVALASQNYEFFANQNAKINKQAFAIINAFKKTYLTDFEAFTLNHFETSFNELVALEKDIPFSEDQPADSAAIATLLLDLKALNSDLDKLSDIQLAEGKNKLAISKKAAESMNTYRSLEKYFLIITAGLIFIIILLPSSKEKDEFVSE</sequence>
<comment type="caution">
    <text evidence="3">The sequence shown here is derived from an EMBL/GenBank/DDBJ whole genome shotgun (WGS) entry which is preliminary data.</text>
</comment>
<keyword evidence="1" id="KW-1133">Transmembrane helix</keyword>
<dbReference type="Pfam" id="PF12729">
    <property type="entry name" value="4HB_MCP_1"/>
    <property type="match status" value="1"/>
</dbReference>
<gene>
    <name evidence="3" type="ORF">GTW09_11135</name>
</gene>
<dbReference type="EMBL" id="JAAAWP010000006">
    <property type="protein sequence ID" value="NDW22078.1"/>
    <property type="molecule type" value="Genomic_DNA"/>
</dbReference>
<evidence type="ECO:0000313" key="4">
    <source>
        <dbReference type="Proteomes" id="UP000478837"/>
    </source>
</evidence>
<evidence type="ECO:0000256" key="1">
    <source>
        <dbReference type="SAM" id="Phobius"/>
    </source>
</evidence>
<proteinExistence type="predicted"/>
<organism evidence="3 4">
    <name type="scientific">Alteromonas hispanica</name>
    <dbReference type="NCBI Taxonomy" id="315421"/>
    <lineage>
        <taxon>Bacteria</taxon>
        <taxon>Pseudomonadati</taxon>
        <taxon>Pseudomonadota</taxon>
        <taxon>Gammaproteobacteria</taxon>
        <taxon>Alteromonadales</taxon>
        <taxon>Alteromonadaceae</taxon>
        <taxon>Alteromonas/Salinimonas group</taxon>
        <taxon>Alteromonas</taxon>
    </lineage>
</organism>
<feature type="transmembrane region" description="Helical" evidence="1">
    <location>
        <begin position="183"/>
        <end position="200"/>
    </location>
</feature>
<keyword evidence="4" id="KW-1185">Reference proteome</keyword>
<keyword evidence="1" id="KW-0472">Membrane</keyword>
<dbReference type="Proteomes" id="UP000478837">
    <property type="component" value="Unassembled WGS sequence"/>
</dbReference>
<name>A0A6L9MV98_9ALTE</name>
<dbReference type="RefSeq" id="WP_163111948.1">
    <property type="nucleotide sequence ID" value="NZ_JAAAWP010000006.1"/>
</dbReference>